<gene>
    <name evidence="2" type="ORF">NPIL_103981</name>
</gene>
<reference evidence="2" key="1">
    <citation type="submission" date="2020-08" db="EMBL/GenBank/DDBJ databases">
        <title>Multicomponent nature underlies the extraordinary mechanical properties of spider dragline silk.</title>
        <authorList>
            <person name="Kono N."/>
            <person name="Nakamura H."/>
            <person name="Mori M."/>
            <person name="Yoshida Y."/>
            <person name="Ohtoshi R."/>
            <person name="Malay A.D."/>
            <person name="Moran D.A.P."/>
            <person name="Tomita M."/>
            <person name="Numata K."/>
            <person name="Arakawa K."/>
        </authorList>
    </citation>
    <scope>NUCLEOTIDE SEQUENCE</scope>
</reference>
<accession>A0A8X6PF53</accession>
<dbReference type="AlphaFoldDB" id="A0A8X6PF53"/>
<dbReference type="EMBL" id="BMAW01068209">
    <property type="protein sequence ID" value="GFT63313.1"/>
    <property type="molecule type" value="Genomic_DNA"/>
</dbReference>
<proteinExistence type="predicted"/>
<sequence length="77" mass="8555">MCLTLLFLVLDSADGLSRNRLGASPLEPSEKRSSCLPCGLLSGRSFWSSFFSWFVLLEAQLDVRFLAPSACLRRSDL</sequence>
<evidence type="ECO:0008006" key="4">
    <source>
        <dbReference type="Google" id="ProtNLM"/>
    </source>
</evidence>
<dbReference type="Proteomes" id="UP000887013">
    <property type="component" value="Unassembled WGS sequence"/>
</dbReference>
<comment type="caution">
    <text evidence="2">The sequence shown here is derived from an EMBL/GenBank/DDBJ whole genome shotgun (WGS) entry which is preliminary data.</text>
</comment>
<name>A0A8X6PF53_NEPPI</name>
<keyword evidence="1" id="KW-0732">Signal</keyword>
<organism evidence="2 3">
    <name type="scientific">Nephila pilipes</name>
    <name type="common">Giant wood spider</name>
    <name type="synonym">Nephila maculata</name>
    <dbReference type="NCBI Taxonomy" id="299642"/>
    <lineage>
        <taxon>Eukaryota</taxon>
        <taxon>Metazoa</taxon>
        <taxon>Ecdysozoa</taxon>
        <taxon>Arthropoda</taxon>
        <taxon>Chelicerata</taxon>
        <taxon>Arachnida</taxon>
        <taxon>Araneae</taxon>
        <taxon>Araneomorphae</taxon>
        <taxon>Entelegynae</taxon>
        <taxon>Araneoidea</taxon>
        <taxon>Nephilidae</taxon>
        <taxon>Nephila</taxon>
    </lineage>
</organism>
<evidence type="ECO:0000313" key="2">
    <source>
        <dbReference type="EMBL" id="GFT63313.1"/>
    </source>
</evidence>
<keyword evidence="3" id="KW-1185">Reference proteome</keyword>
<feature type="signal peptide" evidence="1">
    <location>
        <begin position="1"/>
        <end position="15"/>
    </location>
</feature>
<feature type="chain" id="PRO_5036465225" description="Secreted protein" evidence="1">
    <location>
        <begin position="16"/>
        <end position="77"/>
    </location>
</feature>
<evidence type="ECO:0000313" key="3">
    <source>
        <dbReference type="Proteomes" id="UP000887013"/>
    </source>
</evidence>
<evidence type="ECO:0000256" key="1">
    <source>
        <dbReference type="SAM" id="SignalP"/>
    </source>
</evidence>
<protein>
    <recommendedName>
        <fullName evidence="4">Secreted protein</fullName>
    </recommendedName>
</protein>